<dbReference type="STRING" id="1028.SAMN05661096_00460"/>
<evidence type="ECO:0000256" key="2">
    <source>
        <dbReference type="ARBA" id="ARBA00005528"/>
    </source>
</evidence>
<dbReference type="Gene3D" id="2.40.240.20">
    <property type="entry name" value="Hypothetical PUA domain-like, domain 1"/>
    <property type="match status" value="1"/>
</dbReference>
<dbReference type="SUPFAM" id="SSF75217">
    <property type="entry name" value="alpha/beta knot"/>
    <property type="match status" value="1"/>
</dbReference>
<dbReference type="InterPro" id="IPR029028">
    <property type="entry name" value="Alpha/beta_knot_MTases"/>
</dbReference>
<dbReference type="InterPro" id="IPR006700">
    <property type="entry name" value="RsmE"/>
</dbReference>
<dbReference type="PIRSF" id="PIRSF015601">
    <property type="entry name" value="MTase_slr0722"/>
    <property type="match status" value="1"/>
</dbReference>
<evidence type="ECO:0000256" key="1">
    <source>
        <dbReference type="ARBA" id="ARBA00004496"/>
    </source>
</evidence>
<reference evidence="14" key="1">
    <citation type="submission" date="2017-04" db="EMBL/GenBank/DDBJ databases">
        <authorList>
            <person name="Varghese N."/>
            <person name="Submissions S."/>
        </authorList>
    </citation>
    <scope>NUCLEOTIDE SEQUENCE [LARGE SCALE GENOMIC DNA]</scope>
    <source>
        <strain evidence="14">DSM 4125</strain>
    </source>
</reference>
<evidence type="ECO:0000256" key="3">
    <source>
        <dbReference type="ARBA" id="ARBA00022490"/>
    </source>
</evidence>
<evidence type="ECO:0000259" key="12">
    <source>
        <dbReference type="Pfam" id="PF20260"/>
    </source>
</evidence>
<dbReference type="Pfam" id="PF20260">
    <property type="entry name" value="PUA_4"/>
    <property type="match status" value="1"/>
</dbReference>
<feature type="domain" description="Ribosomal RNA small subunit methyltransferase E PUA-like" evidence="12">
    <location>
        <begin position="15"/>
        <end position="62"/>
    </location>
</feature>
<dbReference type="InterPro" id="IPR015947">
    <property type="entry name" value="PUA-like_sf"/>
</dbReference>
<name>A0A1X7IBH3_9BACT</name>
<dbReference type="CDD" id="cd18084">
    <property type="entry name" value="RsmE-like"/>
    <property type="match status" value="1"/>
</dbReference>
<accession>A0A1X7IBH3</accession>
<sequence>MQLFFQPQLPESKFLDPDESKHCIKVLRKNIHDEINLIDGKGTFYKAKITEAHHKKCKFEILETTTEKKQPFHRHLAIAPTKNMDRMEWLVEKATELGVDEISFFQSFHSERKIVKIERIEKKVVSAIKQSMKATMPKLNELLPFNSILDNKGAINKFIAYVDFDNEVHLKDHLDAHKNTLILIGPEGDFTQEEVDLACKKGFVKVSLGKSRLRTETAALAAVHLMNLVTD</sequence>
<keyword evidence="7 10" id="KW-0949">S-adenosyl-L-methionine</keyword>
<evidence type="ECO:0000256" key="10">
    <source>
        <dbReference type="PIRNR" id="PIRNR015601"/>
    </source>
</evidence>
<dbReference type="AlphaFoldDB" id="A0A1X7IBH3"/>
<dbReference type="EMBL" id="FXAW01000001">
    <property type="protein sequence ID" value="SMG11974.1"/>
    <property type="molecule type" value="Genomic_DNA"/>
</dbReference>
<evidence type="ECO:0000256" key="8">
    <source>
        <dbReference type="ARBA" id="ARBA00025699"/>
    </source>
</evidence>
<evidence type="ECO:0000256" key="7">
    <source>
        <dbReference type="ARBA" id="ARBA00022691"/>
    </source>
</evidence>
<dbReference type="NCBIfam" id="TIGR00046">
    <property type="entry name" value="RsmE family RNA methyltransferase"/>
    <property type="match status" value="1"/>
</dbReference>
<dbReference type="RefSeq" id="WP_085515468.1">
    <property type="nucleotide sequence ID" value="NZ_FXAW01000001.1"/>
</dbReference>
<organism evidence="13 14">
    <name type="scientific">Marivirga sericea</name>
    <dbReference type="NCBI Taxonomy" id="1028"/>
    <lineage>
        <taxon>Bacteria</taxon>
        <taxon>Pseudomonadati</taxon>
        <taxon>Bacteroidota</taxon>
        <taxon>Cytophagia</taxon>
        <taxon>Cytophagales</taxon>
        <taxon>Marivirgaceae</taxon>
        <taxon>Marivirga</taxon>
    </lineage>
</organism>
<dbReference type="Gene3D" id="3.40.1280.10">
    <property type="match status" value="1"/>
</dbReference>
<comment type="catalytic activity">
    <reaction evidence="9 10">
        <text>uridine(1498) in 16S rRNA + S-adenosyl-L-methionine = N(3)-methyluridine(1498) in 16S rRNA + S-adenosyl-L-homocysteine + H(+)</text>
        <dbReference type="Rhea" id="RHEA:42920"/>
        <dbReference type="Rhea" id="RHEA-COMP:10283"/>
        <dbReference type="Rhea" id="RHEA-COMP:10284"/>
        <dbReference type="ChEBI" id="CHEBI:15378"/>
        <dbReference type="ChEBI" id="CHEBI:57856"/>
        <dbReference type="ChEBI" id="CHEBI:59789"/>
        <dbReference type="ChEBI" id="CHEBI:65315"/>
        <dbReference type="ChEBI" id="CHEBI:74502"/>
        <dbReference type="EC" id="2.1.1.193"/>
    </reaction>
</comment>
<evidence type="ECO:0000313" key="14">
    <source>
        <dbReference type="Proteomes" id="UP000193804"/>
    </source>
</evidence>
<evidence type="ECO:0000313" key="13">
    <source>
        <dbReference type="EMBL" id="SMG11974.1"/>
    </source>
</evidence>
<dbReference type="NCBIfam" id="NF008702">
    <property type="entry name" value="PRK11713.6-1"/>
    <property type="match status" value="1"/>
</dbReference>
<keyword evidence="5 10" id="KW-0489">Methyltransferase</keyword>
<evidence type="ECO:0000259" key="11">
    <source>
        <dbReference type="Pfam" id="PF04452"/>
    </source>
</evidence>
<evidence type="ECO:0000256" key="6">
    <source>
        <dbReference type="ARBA" id="ARBA00022679"/>
    </source>
</evidence>
<keyword evidence="4 10" id="KW-0698">rRNA processing</keyword>
<dbReference type="Proteomes" id="UP000193804">
    <property type="component" value="Unassembled WGS sequence"/>
</dbReference>
<dbReference type="EC" id="2.1.1.193" evidence="10"/>
<dbReference type="GO" id="GO:0005737">
    <property type="term" value="C:cytoplasm"/>
    <property type="evidence" value="ECO:0007669"/>
    <property type="project" value="UniProtKB-SubCell"/>
</dbReference>
<gene>
    <name evidence="13" type="ORF">SAMN05661096_00460</name>
</gene>
<dbReference type="OrthoDB" id="9815641at2"/>
<dbReference type="InterPro" id="IPR029026">
    <property type="entry name" value="tRNA_m1G_MTases_N"/>
</dbReference>
<evidence type="ECO:0000256" key="9">
    <source>
        <dbReference type="ARBA" id="ARBA00047944"/>
    </source>
</evidence>
<evidence type="ECO:0000256" key="5">
    <source>
        <dbReference type="ARBA" id="ARBA00022603"/>
    </source>
</evidence>
<dbReference type="InterPro" id="IPR046886">
    <property type="entry name" value="RsmE_MTase_dom"/>
</dbReference>
<feature type="domain" description="Ribosomal RNA small subunit methyltransferase E methyltransferase" evidence="11">
    <location>
        <begin position="69"/>
        <end position="226"/>
    </location>
</feature>
<keyword evidence="6 10" id="KW-0808">Transferase</keyword>
<comment type="function">
    <text evidence="8 10">Specifically methylates the N3 position of the uracil ring of uridine 1498 (m3U1498) in 16S rRNA. Acts on the fully assembled 30S ribosomal subunit.</text>
</comment>
<dbReference type="PANTHER" id="PTHR30027">
    <property type="entry name" value="RIBOSOMAL RNA SMALL SUBUNIT METHYLTRANSFERASE E"/>
    <property type="match status" value="1"/>
</dbReference>
<dbReference type="PANTHER" id="PTHR30027:SF3">
    <property type="entry name" value="16S RRNA (URACIL(1498)-N(3))-METHYLTRANSFERASE"/>
    <property type="match status" value="1"/>
</dbReference>
<dbReference type="GO" id="GO:0070475">
    <property type="term" value="P:rRNA base methylation"/>
    <property type="evidence" value="ECO:0007669"/>
    <property type="project" value="TreeGrafter"/>
</dbReference>
<dbReference type="SUPFAM" id="SSF88697">
    <property type="entry name" value="PUA domain-like"/>
    <property type="match status" value="1"/>
</dbReference>
<comment type="subcellular location">
    <subcellularLocation>
        <location evidence="1 10">Cytoplasm</location>
    </subcellularLocation>
</comment>
<protein>
    <recommendedName>
        <fullName evidence="10">Ribosomal RNA small subunit methyltransferase E</fullName>
        <ecNumber evidence="10">2.1.1.193</ecNumber>
    </recommendedName>
</protein>
<dbReference type="GO" id="GO:0070042">
    <property type="term" value="F:rRNA (uridine-N3-)-methyltransferase activity"/>
    <property type="evidence" value="ECO:0007669"/>
    <property type="project" value="TreeGrafter"/>
</dbReference>
<keyword evidence="3 10" id="KW-0963">Cytoplasm</keyword>
<proteinExistence type="inferred from homology"/>
<evidence type="ECO:0000256" key="4">
    <source>
        <dbReference type="ARBA" id="ARBA00022552"/>
    </source>
</evidence>
<dbReference type="Pfam" id="PF04452">
    <property type="entry name" value="Methyltrans_RNA"/>
    <property type="match status" value="1"/>
</dbReference>
<dbReference type="InterPro" id="IPR046887">
    <property type="entry name" value="RsmE_PUA-like"/>
</dbReference>
<comment type="similarity">
    <text evidence="2 10">Belongs to the RNA methyltransferase RsmE family.</text>
</comment>
<keyword evidence="14" id="KW-1185">Reference proteome</keyword>